<evidence type="ECO:0000256" key="2">
    <source>
        <dbReference type="SAM" id="SignalP"/>
    </source>
</evidence>
<keyword evidence="5" id="KW-1185">Reference proteome</keyword>
<dbReference type="InterPro" id="IPR050546">
    <property type="entry name" value="Glycosyl_Hydrlase_16"/>
</dbReference>
<evidence type="ECO:0000313" key="4">
    <source>
        <dbReference type="EMBL" id="GJJ15414.1"/>
    </source>
</evidence>
<reference evidence="4" key="1">
    <citation type="submission" date="2021-10" db="EMBL/GenBank/DDBJ databases">
        <title>De novo Genome Assembly of Clathrus columnatus (Basidiomycota, Fungi) Using Illumina and Nanopore Sequence Data.</title>
        <authorList>
            <person name="Ogiso-Tanaka E."/>
            <person name="Itagaki H."/>
            <person name="Hosoya T."/>
            <person name="Hosaka K."/>
        </authorList>
    </citation>
    <scope>NUCLEOTIDE SEQUENCE</scope>
    <source>
        <strain evidence="4">MO-923</strain>
    </source>
</reference>
<dbReference type="EMBL" id="BPWL01000011">
    <property type="protein sequence ID" value="GJJ15414.1"/>
    <property type="molecule type" value="Genomic_DNA"/>
</dbReference>
<dbReference type="CDD" id="cd02181">
    <property type="entry name" value="GH16_fungal_Lam16A_glucanase"/>
    <property type="match status" value="1"/>
</dbReference>
<dbReference type="Proteomes" id="UP001050691">
    <property type="component" value="Unassembled WGS sequence"/>
</dbReference>
<dbReference type="Gene3D" id="2.60.120.200">
    <property type="match status" value="1"/>
</dbReference>
<protein>
    <recommendedName>
        <fullName evidence="3">GH16 domain-containing protein</fullName>
    </recommendedName>
</protein>
<dbReference type="PANTHER" id="PTHR10963:SF24">
    <property type="entry name" value="GLYCOSIDASE C21B10.07-RELATED"/>
    <property type="match status" value="1"/>
</dbReference>
<dbReference type="SUPFAM" id="SSF49899">
    <property type="entry name" value="Concanavalin A-like lectins/glucanases"/>
    <property type="match status" value="1"/>
</dbReference>
<dbReference type="InterPro" id="IPR013320">
    <property type="entry name" value="ConA-like_dom_sf"/>
</dbReference>
<evidence type="ECO:0000259" key="3">
    <source>
        <dbReference type="PROSITE" id="PS51762"/>
    </source>
</evidence>
<keyword evidence="2" id="KW-0732">Signal</keyword>
<comment type="caution">
    <text evidence="4">The sequence shown here is derived from an EMBL/GenBank/DDBJ whole genome shotgun (WGS) entry which is preliminary data.</text>
</comment>
<dbReference type="PROSITE" id="PS51762">
    <property type="entry name" value="GH16_2"/>
    <property type="match status" value="1"/>
</dbReference>
<feature type="region of interest" description="Disordered" evidence="1">
    <location>
        <begin position="328"/>
        <end position="370"/>
    </location>
</feature>
<name>A0AAV5ARN9_9AGAM</name>
<proteinExistence type="predicted"/>
<feature type="signal peptide" evidence="2">
    <location>
        <begin position="1"/>
        <end position="21"/>
    </location>
</feature>
<gene>
    <name evidence="4" type="ORF">Clacol_009690</name>
</gene>
<dbReference type="Pfam" id="PF26113">
    <property type="entry name" value="GH16_XgeA"/>
    <property type="match status" value="1"/>
</dbReference>
<organism evidence="4 5">
    <name type="scientific">Clathrus columnatus</name>
    <dbReference type="NCBI Taxonomy" id="1419009"/>
    <lineage>
        <taxon>Eukaryota</taxon>
        <taxon>Fungi</taxon>
        <taxon>Dikarya</taxon>
        <taxon>Basidiomycota</taxon>
        <taxon>Agaricomycotina</taxon>
        <taxon>Agaricomycetes</taxon>
        <taxon>Phallomycetidae</taxon>
        <taxon>Phallales</taxon>
        <taxon>Clathraceae</taxon>
        <taxon>Clathrus</taxon>
    </lineage>
</organism>
<dbReference type="GO" id="GO:0009251">
    <property type="term" value="P:glucan catabolic process"/>
    <property type="evidence" value="ECO:0007669"/>
    <property type="project" value="TreeGrafter"/>
</dbReference>
<sequence length="394" mass="41251">MKSFLASVALSLLSLTTIVQAQNPYKLTKTYAGPTFFDDWIYYNNFDNLTNGDAIFVSKEVATADNLTFINSAGNAVIRVDNFTQVPFNIKRNTVRISTAQQYGVGSVWTADMIHGPFGCSVWPAWWSQSLTWPAGGEIDTFENVNQATANQISLHTNPGCSLSNTANFTGNVISSDCSATANNNQGCIVADNSNGAFGQSFSANGGGVFVTEYAATYIAVWFLPRASIPSPLNDDSATTLDTSTIGEPLVNYTNAGCNIAEFFTAQELILDITLCGDFAGNPMIFNETCQGVCYNDFVIGPPSNYDNAYFEIRNIKVFQNDAAISASGSSSSSSSSGSGSNSGSGSSSSSGSSSGSNSDSPSGGTKNSASGMSIMSTGFISLLGAALLGSTLL</sequence>
<evidence type="ECO:0000256" key="1">
    <source>
        <dbReference type="SAM" id="MobiDB-lite"/>
    </source>
</evidence>
<dbReference type="InterPro" id="IPR000757">
    <property type="entry name" value="Beta-glucanase-like"/>
</dbReference>
<feature type="chain" id="PRO_5043394352" description="GH16 domain-containing protein" evidence="2">
    <location>
        <begin position="22"/>
        <end position="394"/>
    </location>
</feature>
<dbReference type="AlphaFoldDB" id="A0AAV5ARN9"/>
<evidence type="ECO:0000313" key="5">
    <source>
        <dbReference type="Proteomes" id="UP001050691"/>
    </source>
</evidence>
<accession>A0AAV5ARN9</accession>
<feature type="compositionally biased region" description="Low complexity" evidence="1">
    <location>
        <begin position="328"/>
        <end position="365"/>
    </location>
</feature>
<dbReference type="PANTHER" id="PTHR10963">
    <property type="entry name" value="GLYCOSYL HYDROLASE-RELATED"/>
    <property type="match status" value="1"/>
</dbReference>
<dbReference type="GO" id="GO:0004553">
    <property type="term" value="F:hydrolase activity, hydrolyzing O-glycosyl compounds"/>
    <property type="evidence" value="ECO:0007669"/>
    <property type="project" value="InterPro"/>
</dbReference>
<feature type="domain" description="GH16" evidence="3">
    <location>
        <begin position="18"/>
        <end position="254"/>
    </location>
</feature>